<feature type="transmembrane region" description="Helical" evidence="7">
    <location>
        <begin position="433"/>
        <end position="452"/>
    </location>
</feature>
<comment type="subcellular location">
    <subcellularLocation>
        <location evidence="1">Membrane</location>
        <topology evidence="1">Multi-pass membrane protein</topology>
    </subcellularLocation>
</comment>
<dbReference type="FunFam" id="1.20.1250.20:FF:000011">
    <property type="entry name" value="MFS multidrug transporter, putative"/>
    <property type="match status" value="1"/>
</dbReference>
<comment type="caution">
    <text evidence="9">The sequence shown here is derived from an EMBL/GenBank/DDBJ whole genome shotgun (WGS) entry which is preliminary data.</text>
</comment>
<reference evidence="9 10" key="2">
    <citation type="journal article" date="2014" name="J. Gen. Appl. Microbiol.">
        <title>The early diverging ascomycetous budding yeast Saitoella complicata has three histone deacetylases belonging to the Clr6, Hos2, and Rpd3 lineages.</title>
        <authorList>
            <person name="Nishida H."/>
            <person name="Matsumoto T."/>
            <person name="Kondo S."/>
            <person name="Hamamoto M."/>
            <person name="Yoshikawa H."/>
        </authorList>
    </citation>
    <scope>NUCLEOTIDE SEQUENCE [LARGE SCALE GENOMIC DNA]</scope>
    <source>
        <strain evidence="9 10">NRRL Y-17804</strain>
    </source>
</reference>
<evidence type="ECO:0000313" key="9">
    <source>
        <dbReference type="EMBL" id="GAO48415.1"/>
    </source>
</evidence>
<name>A0A0E9NG94_SAICN</name>
<dbReference type="Proteomes" id="UP000033140">
    <property type="component" value="Unassembled WGS sequence"/>
</dbReference>
<evidence type="ECO:0000256" key="1">
    <source>
        <dbReference type="ARBA" id="ARBA00004141"/>
    </source>
</evidence>
<keyword evidence="2" id="KW-0813">Transport</keyword>
<evidence type="ECO:0000256" key="3">
    <source>
        <dbReference type="ARBA" id="ARBA00022692"/>
    </source>
</evidence>
<dbReference type="EMBL" id="BACD03000014">
    <property type="protein sequence ID" value="GAO48415.1"/>
    <property type="molecule type" value="Genomic_DNA"/>
</dbReference>
<evidence type="ECO:0000256" key="5">
    <source>
        <dbReference type="ARBA" id="ARBA00023136"/>
    </source>
</evidence>
<keyword evidence="10" id="KW-1185">Reference proteome</keyword>
<evidence type="ECO:0000256" key="6">
    <source>
        <dbReference type="SAM" id="MobiDB-lite"/>
    </source>
</evidence>
<feature type="transmembrane region" description="Helical" evidence="7">
    <location>
        <begin position="464"/>
        <end position="491"/>
    </location>
</feature>
<gene>
    <name evidence="9" type="ORF">G7K_2588-t1</name>
</gene>
<dbReference type="PANTHER" id="PTHR23502:SF74">
    <property type="entry name" value="MAJOR FACILITATOR SUPERFAMILY (MFS) PROFILE DOMAIN-CONTAINING PROTEIN"/>
    <property type="match status" value="1"/>
</dbReference>
<dbReference type="AlphaFoldDB" id="A0A0E9NG94"/>
<sequence length="741" mass="80223">MLASANLCSLLTSLVVPSDIYHVNVFALSIHPGSATPTVTIVYSTSRFEEEGIRMNDSTTSSPTLAAYHGASTRPSNEAMKDGEGNFAAGAPPVPTSAQGGMYEHTSPLTHGHNYAPTHPITTTPHAHTGADLERQLTSRSGAGLEAPPWNDPNPYTDVPTQDETAFHEKMAHVQTHDPNLVIFTDDDPLNPKNWSRGRRWYITALSGLLVLNATFASSAPSGCIPQIMQELGTNELAATGAITTFVGGYCVGPLLWAPMSEIWGRRPVFLVSFFLYTVMNIPAALTPNIGGLLAARFVGGLAASCPLTNSGGVLADIWDPLTLGYGMAIFALAPSAGPVLGPIIGSFVGETVGFRWVFWVLLCFAGACGILLVFTLPETYGPIILKKKAQKMRKETGNMELYAKIERDDRSVAKVLGVALTRPWKLLLLEPIVLLISIYMSFVYGLLYLIFEAYPIIFVEIHGFSAGVASLAFIGIGVGMLIGTAAAVWFQHRYNVQRQTTGKAVAEMRLPMACAAAPLLVIGMFWLGWTGYRKSIHWISPIIAGAPIGAALVMIFTGFLNYLVDTYLVFAASALAGNTIMRSAFGAGFPMFAVQMFKKLGVEWASSLLGFIALALMPIPFLFVKFGGAIRGRSKFAFSRVAYGDDHCCCSRIYDSRSTSGPSSIPRFTQNAATSADNYYRRDFAGEDESGIIINSIDQPFRRTETVSGIIRDLVESIFEHSSLIRHRTSLGFKRYLISA</sequence>
<organism evidence="9 10">
    <name type="scientific">Saitoella complicata (strain BCRC 22490 / CBS 7301 / JCM 7358 / NBRC 10748 / NRRL Y-17804)</name>
    <dbReference type="NCBI Taxonomy" id="698492"/>
    <lineage>
        <taxon>Eukaryota</taxon>
        <taxon>Fungi</taxon>
        <taxon>Dikarya</taxon>
        <taxon>Ascomycota</taxon>
        <taxon>Taphrinomycotina</taxon>
        <taxon>Taphrinomycotina incertae sedis</taxon>
        <taxon>Saitoella</taxon>
    </lineage>
</organism>
<dbReference type="Gene3D" id="1.20.1250.20">
    <property type="entry name" value="MFS general substrate transporter like domains"/>
    <property type="match status" value="1"/>
</dbReference>
<proteinExistence type="predicted"/>
<dbReference type="InterPro" id="IPR036259">
    <property type="entry name" value="MFS_trans_sf"/>
</dbReference>
<dbReference type="GO" id="GO:1903710">
    <property type="term" value="P:spermine transmembrane transport"/>
    <property type="evidence" value="ECO:0007669"/>
    <property type="project" value="UniProtKB-ARBA"/>
</dbReference>
<dbReference type="InterPro" id="IPR011701">
    <property type="entry name" value="MFS"/>
</dbReference>
<dbReference type="CDD" id="cd17323">
    <property type="entry name" value="MFS_Tpo1_MDR_like"/>
    <property type="match status" value="1"/>
</dbReference>
<dbReference type="GO" id="GO:0022857">
    <property type="term" value="F:transmembrane transporter activity"/>
    <property type="evidence" value="ECO:0007669"/>
    <property type="project" value="InterPro"/>
</dbReference>
<evidence type="ECO:0000256" key="2">
    <source>
        <dbReference type="ARBA" id="ARBA00022448"/>
    </source>
</evidence>
<protein>
    <recommendedName>
        <fullName evidence="8">Major facilitator superfamily (MFS) profile domain-containing protein</fullName>
    </recommendedName>
</protein>
<feature type="transmembrane region" description="Helical" evidence="7">
    <location>
        <begin position="539"/>
        <end position="561"/>
    </location>
</feature>
<feature type="transmembrane region" description="Helical" evidence="7">
    <location>
        <begin position="326"/>
        <end position="345"/>
    </location>
</feature>
<reference evidence="9 10" key="3">
    <citation type="journal article" date="2015" name="Genome Announc.">
        <title>Draft Genome Sequence of the Archiascomycetous Yeast Saitoella complicata.</title>
        <authorList>
            <person name="Yamauchi K."/>
            <person name="Kondo S."/>
            <person name="Hamamoto M."/>
            <person name="Takahashi Y."/>
            <person name="Ogura Y."/>
            <person name="Hayashi T."/>
            <person name="Nishida H."/>
        </authorList>
    </citation>
    <scope>NUCLEOTIDE SEQUENCE [LARGE SCALE GENOMIC DNA]</scope>
    <source>
        <strain evidence="9 10">NRRL Y-17804</strain>
    </source>
</reference>
<feature type="transmembrane region" description="Helical" evidence="7">
    <location>
        <begin position="568"/>
        <end position="593"/>
    </location>
</feature>
<keyword evidence="3 7" id="KW-0812">Transmembrane</keyword>
<keyword evidence="5 7" id="KW-0472">Membrane</keyword>
<dbReference type="OMA" id="HIFTITF"/>
<keyword evidence="4 7" id="KW-1133">Transmembrane helix</keyword>
<dbReference type="SUPFAM" id="SSF103473">
    <property type="entry name" value="MFS general substrate transporter"/>
    <property type="match status" value="1"/>
</dbReference>
<dbReference type="GO" id="GO:0005886">
    <property type="term" value="C:plasma membrane"/>
    <property type="evidence" value="ECO:0007669"/>
    <property type="project" value="TreeGrafter"/>
</dbReference>
<dbReference type="PROSITE" id="PS50850">
    <property type="entry name" value="MFS"/>
    <property type="match status" value="1"/>
</dbReference>
<feature type="region of interest" description="Disordered" evidence="6">
    <location>
        <begin position="53"/>
        <end position="78"/>
    </location>
</feature>
<feature type="transmembrane region" description="Helical" evidence="7">
    <location>
        <begin position="269"/>
        <end position="286"/>
    </location>
</feature>
<feature type="transmembrane region" description="Helical" evidence="7">
    <location>
        <begin position="298"/>
        <end position="319"/>
    </location>
</feature>
<evidence type="ECO:0000313" key="10">
    <source>
        <dbReference type="Proteomes" id="UP000033140"/>
    </source>
</evidence>
<evidence type="ECO:0000256" key="4">
    <source>
        <dbReference type="ARBA" id="ARBA00022989"/>
    </source>
</evidence>
<feature type="transmembrane region" description="Helical" evidence="7">
    <location>
        <begin position="605"/>
        <end position="625"/>
    </location>
</feature>
<dbReference type="InterPro" id="IPR020846">
    <property type="entry name" value="MFS_dom"/>
</dbReference>
<dbReference type="PANTHER" id="PTHR23502">
    <property type="entry name" value="MAJOR FACILITATOR SUPERFAMILY"/>
    <property type="match status" value="1"/>
</dbReference>
<dbReference type="GO" id="GO:1903711">
    <property type="term" value="P:spermidine transmembrane transport"/>
    <property type="evidence" value="ECO:0007669"/>
    <property type="project" value="UniProtKB-ARBA"/>
</dbReference>
<feature type="transmembrane region" description="Helical" evidence="7">
    <location>
        <begin position="511"/>
        <end position="533"/>
    </location>
</feature>
<evidence type="ECO:0000259" key="8">
    <source>
        <dbReference type="PROSITE" id="PS50850"/>
    </source>
</evidence>
<dbReference type="Pfam" id="PF07690">
    <property type="entry name" value="MFS_1"/>
    <property type="match status" value="1"/>
</dbReference>
<dbReference type="STRING" id="698492.A0A0E9NG94"/>
<feature type="domain" description="Major facilitator superfamily (MFS) profile" evidence="8">
    <location>
        <begin position="200"/>
        <end position="634"/>
    </location>
</feature>
<feature type="transmembrane region" description="Helical" evidence="7">
    <location>
        <begin position="237"/>
        <end position="257"/>
    </location>
</feature>
<reference evidence="9 10" key="1">
    <citation type="journal article" date="2011" name="J. Gen. Appl. Microbiol.">
        <title>Draft genome sequencing of the enigmatic yeast Saitoella complicata.</title>
        <authorList>
            <person name="Nishida H."/>
            <person name="Hamamoto M."/>
            <person name="Sugiyama J."/>
        </authorList>
    </citation>
    <scope>NUCLEOTIDE SEQUENCE [LARGE SCALE GENOMIC DNA]</scope>
    <source>
        <strain evidence="9 10">NRRL Y-17804</strain>
    </source>
</reference>
<feature type="transmembrane region" description="Helical" evidence="7">
    <location>
        <begin position="357"/>
        <end position="386"/>
    </location>
</feature>
<evidence type="ECO:0000256" key="7">
    <source>
        <dbReference type="SAM" id="Phobius"/>
    </source>
</evidence>
<accession>A0A0E9NG94</accession>